<proteinExistence type="predicted"/>
<keyword evidence="3" id="KW-1185">Reference proteome</keyword>
<protein>
    <submittedName>
        <fullName evidence="2">Uncharacterized protein</fullName>
    </submittedName>
</protein>
<reference evidence="2 3" key="1">
    <citation type="submission" date="2020-08" db="EMBL/GenBank/DDBJ databases">
        <title>Sequencing the genomes of 1000 actinobacteria strains.</title>
        <authorList>
            <person name="Klenk H.-P."/>
        </authorList>
    </citation>
    <scope>NUCLEOTIDE SEQUENCE [LARGE SCALE GENOMIC DNA]</scope>
    <source>
        <strain evidence="2 3">DSM 20146</strain>
    </source>
</reference>
<evidence type="ECO:0000313" key="3">
    <source>
        <dbReference type="Proteomes" id="UP000538196"/>
    </source>
</evidence>
<sequence>MTKITDDELEARIRAVAGLSPAQNAGVAASLTRVLDQLSDPEVRSGLTPKPVWWRRRPLLGATLGIIFTVGVVGVPAAAAVEWLAHTGIFGGQGTEVDKSQWIGVDASDAPTAISGLYPAWMPLPPGTTRADAEGKVTSLYNRGVDEARDETPGHVLTQETDIKRMFESYGRCAWYRAWIDADQTHDEAALALATKTIDEATSWPATVSTDGGGVVEHLREIARSAAEGDRNAVDSAYGIDGCAPFTGNLDG</sequence>
<name>A0A7W4YK03_LEIAQ</name>
<keyword evidence="1" id="KW-0472">Membrane</keyword>
<feature type="transmembrane region" description="Helical" evidence="1">
    <location>
        <begin position="59"/>
        <end position="79"/>
    </location>
</feature>
<gene>
    <name evidence="2" type="ORF">FHX33_002787</name>
</gene>
<evidence type="ECO:0000256" key="1">
    <source>
        <dbReference type="SAM" id="Phobius"/>
    </source>
</evidence>
<evidence type="ECO:0000313" key="2">
    <source>
        <dbReference type="EMBL" id="MBB2968017.1"/>
    </source>
</evidence>
<accession>A0A7W4YK03</accession>
<dbReference type="AlphaFoldDB" id="A0A7W4YK03"/>
<organism evidence="2 3">
    <name type="scientific">Leifsonia aquatica</name>
    <name type="common">Corynebacterium aquaticum</name>
    <dbReference type="NCBI Taxonomy" id="144185"/>
    <lineage>
        <taxon>Bacteria</taxon>
        <taxon>Bacillati</taxon>
        <taxon>Actinomycetota</taxon>
        <taxon>Actinomycetes</taxon>
        <taxon>Micrococcales</taxon>
        <taxon>Microbacteriaceae</taxon>
        <taxon>Leifsonia</taxon>
    </lineage>
</organism>
<dbReference type="RefSeq" id="WP_155829175.1">
    <property type="nucleotide sequence ID" value="NZ_JACHVP010000003.1"/>
</dbReference>
<dbReference type="Proteomes" id="UP000538196">
    <property type="component" value="Unassembled WGS sequence"/>
</dbReference>
<keyword evidence="1" id="KW-1133">Transmembrane helix</keyword>
<keyword evidence="1" id="KW-0812">Transmembrane</keyword>
<dbReference type="EMBL" id="JACHVP010000003">
    <property type="protein sequence ID" value="MBB2968017.1"/>
    <property type="molecule type" value="Genomic_DNA"/>
</dbReference>
<comment type="caution">
    <text evidence="2">The sequence shown here is derived from an EMBL/GenBank/DDBJ whole genome shotgun (WGS) entry which is preliminary data.</text>
</comment>